<feature type="transmembrane region" description="Helical" evidence="1">
    <location>
        <begin position="117"/>
        <end position="139"/>
    </location>
</feature>
<dbReference type="HAMAP" id="MF_02088">
    <property type="entry name" value="Q_prec_transport"/>
    <property type="match status" value="1"/>
</dbReference>
<proteinExistence type="inferred from homology"/>
<dbReference type="RefSeq" id="WP_183374407.1">
    <property type="nucleotide sequence ID" value="NZ_CBCSFZ010000002.1"/>
</dbReference>
<name>A0A839QU68_9MICO</name>
<dbReference type="GO" id="GO:0005886">
    <property type="term" value="C:plasma membrane"/>
    <property type="evidence" value="ECO:0007669"/>
    <property type="project" value="UniProtKB-SubCell"/>
</dbReference>
<organism evidence="2 3">
    <name type="scientific">Helcobacillus massiliensis</name>
    <dbReference type="NCBI Taxonomy" id="521392"/>
    <lineage>
        <taxon>Bacteria</taxon>
        <taxon>Bacillati</taxon>
        <taxon>Actinomycetota</taxon>
        <taxon>Actinomycetes</taxon>
        <taxon>Micrococcales</taxon>
        <taxon>Dermabacteraceae</taxon>
        <taxon>Helcobacillus</taxon>
    </lineage>
</organism>
<feature type="transmembrane region" description="Helical" evidence="1">
    <location>
        <begin position="73"/>
        <end position="97"/>
    </location>
</feature>
<protein>
    <recommendedName>
        <fullName evidence="1">Probable queuosine precursor transporter</fullName>
        <shortName evidence="1">Q precursor transporter</shortName>
    </recommendedName>
</protein>
<keyword evidence="3" id="KW-1185">Reference proteome</keyword>
<accession>A0A839QU68</accession>
<keyword evidence="1" id="KW-0812">Transmembrane</keyword>
<dbReference type="Pfam" id="PF02592">
    <property type="entry name" value="Vut_1"/>
    <property type="match status" value="1"/>
</dbReference>
<evidence type="ECO:0000256" key="1">
    <source>
        <dbReference type="HAMAP-Rule" id="MF_02088"/>
    </source>
</evidence>
<comment type="subcellular location">
    <subcellularLocation>
        <location evidence="1">Cell membrane</location>
        <topology evidence="1">Multi-pass membrane protein</topology>
    </subcellularLocation>
</comment>
<dbReference type="GO" id="GO:0022857">
    <property type="term" value="F:transmembrane transporter activity"/>
    <property type="evidence" value="ECO:0007669"/>
    <property type="project" value="UniProtKB-UniRule"/>
</dbReference>
<keyword evidence="1" id="KW-0813">Transport</keyword>
<evidence type="ECO:0000313" key="3">
    <source>
        <dbReference type="Proteomes" id="UP000568050"/>
    </source>
</evidence>
<evidence type="ECO:0000313" key="2">
    <source>
        <dbReference type="EMBL" id="MBB3022399.1"/>
    </source>
</evidence>
<comment type="caution">
    <text evidence="2">The sequence shown here is derived from an EMBL/GenBank/DDBJ whole genome shotgun (WGS) entry which is preliminary data.</text>
</comment>
<dbReference type="InterPro" id="IPR003744">
    <property type="entry name" value="YhhQ"/>
</dbReference>
<dbReference type="NCBIfam" id="TIGR00697">
    <property type="entry name" value="queuosine precursor transporter"/>
    <property type="match status" value="1"/>
</dbReference>
<keyword evidence="1" id="KW-1133">Transmembrane helix</keyword>
<keyword evidence="1" id="KW-0472">Membrane</keyword>
<dbReference type="PANTHER" id="PTHR34300:SF2">
    <property type="entry name" value="QUEUOSINE PRECURSOR TRANSPORTER-RELATED"/>
    <property type="match status" value="1"/>
</dbReference>
<dbReference type="Proteomes" id="UP000568050">
    <property type="component" value="Unassembled WGS sequence"/>
</dbReference>
<feature type="transmembrane region" description="Helical" evidence="1">
    <location>
        <begin position="160"/>
        <end position="181"/>
    </location>
</feature>
<gene>
    <name evidence="2" type="ORF">FHX50_000647</name>
</gene>
<feature type="transmembrane region" description="Helical" evidence="1">
    <location>
        <begin position="193"/>
        <end position="214"/>
    </location>
</feature>
<feature type="transmembrane region" description="Helical" evidence="1">
    <location>
        <begin position="38"/>
        <end position="61"/>
    </location>
</feature>
<dbReference type="PANTHER" id="PTHR34300">
    <property type="entry name" value="QUEUOSINE PRECURSOR TRANSPORTER-RELATED"/>
    <property type="match status" value="1"/>
</dbReference>
<comment type="similarity">
    <text evidence="1">Belongs to the vitamin uptake transporter (VUT/ECF) (TC 2.A.88) family. Q precursor transporter subfamily.</text>
</comment>
<keyword evidence="1" id="KW-1003">Cell membrane</keyword>
<reference evidence="2 3" key="1">
    <citation type="submission" date="2020-08" db="EMBL/GenBank/DDBJ databases">
        <title>Sequencing the genomes of 1000 actinobacteria strains.</title>
        <authorList>
            <person name="Klenk H.-P."/>
        </authorList>
    </citation>
    <scope>NUCLEOTIDE SEQUENCE [LARGE SCALE GENOMIC DNA]</scope>
    <source>
        <strain evidence="2 3">DSM 23040</strain>
    </source>
</reference>
<feature type="transmembrane region" description="Helical" evidence="1">
    <location>
        <begin position="12"/>
        <end position="32"/>
    </location>
</feature>
<dbReference type="EMBL" id="JACHWP010000001">
    <property type="protein sequence ID" value="MBB3022399.1"/>
    <property type="molecule type" value="Genomic_DNA"/>
</dbReference>
<sequence>MSRTVVYADRGNSHFDILVAVQAVVVILSGIGAAKGVLIGPVITDAAFFLFPIAYIMGDIITEMYGPAAARRAILTSFVLNVLAVLVYQVIIALPGFTDDYGIEKQHGLEVALGPVWIIVVASLAGFLAGQTVNSLVVARMKARMGEKGLMARLFSASGLGELVDTIIFCTIAATAIGITTLGDWANYTAFGFLYKVLVQYAAVPATAAVIRWMKRTDPSYQARMRAADSSIHAYIRTEGEAP</sequence>
<comment type="function">
    <text evidence="1">Involved in the import of queuosine (Q) precursors, required for Q precursor salvage.</text>
</comment>
<dbReference type="AlphaFoldDB" id="A0A839QU68"/>